<sequence length="372" mass="43597">MSKLKVCVYAICKNEVDFVDQWMDSMNEADLIVVTDTGSDDGTVEKLRERGAVVYVDIVKPWRFDVARNLSLEHVPDDVDVCVCTDLDELFEPGWRKKLEEAWLNHKPIHQGPISKTGRYLYNWSLKADGTPDIQFYYFKVHGRKGFRWKCPIHEFVQYVSDLPLETVYIEGMVLNHHPDPTKSRGSYLPLLELAVEEDPIDERMRYYLGREYMYKGEWQKSIDTLNAYLNLPNANWPDERCAAMRWIAKSYYRLEKIKEAYSWYFRAIAEVSTIRDPYVEFSRMCYELKDWTMSYYTAKEALKIKEKSKTFVNMGYSWDHTPDDLCSIAAYRMGMLDESEEHAIKALEHSPEDPRLKSNLNLVLATKKSAS</sequence>
<organism evidence="2 3">
    <name type="scientific">Lacrimispora algidixylanolytica</name>
    <dbReference type="NCBI Taxonomy" id="94868"/>
    <lineage>
        <taxon>Bacteria</taxon>
        <taxon>Bacillati</taxon>
        <taxon>Bacillota</taxon>
        <taxon>Clostridia</taxon>
        <taxon>Lachnospirales</taxon>
        <taxon>Lachnospiraceae</taxon>
        <taxon>Lacrimispora</taxon>
    </lineage>
</organism>
<dbReference type="SUPFAM" id="SSF48452">
    <property type="entry name" value="TPR-like"/>
    <property type="match status" value="1"/>
</dbReference>
<name>A0A419T6J2_9FIRM</name>
<dbReference type="OrthoDB" id="9815923at2"/>
<dbReference type="Gene3D" id="1.25.40.10">
    <property type="entry name" value="Tetratricopeptide repeat domain"/>
    <property type="match status" value="1"/>
</dbReference>
<feature type="domain" description="Glycosyltransferase 2-like" evidence="1">
    <location>
        <begin position="10"/>
        <end position="134"/>
    </location>
</feature>
<reference evidence="2 3" key="1">
    <citation type="submission" date="2016-08" db="EMBL/GenBank/DDBJ databases">
        <title>A new outlook on sporulation: Clostridium algidixylanolyticum.</title>
        <authorList>
            <person name="Poppleton D.I."/>
            <person name="Gribaldo S."/>
        </authorList>
    </citation>
    <scope>NUCLEOTIDE SEQUENCE [LARGE SCALE GENOMIC DNA]</scope>
    <source>
        <strain evidence="2 3">SPL73</strain>
    </source>
</reference>
<dbReference type="GO" id="GO:0016740">
    <property type="term" value="F:transferase activity"/>
    <property type="evidence" value="ECO:0007669"/>
    <property type="project" value="UniProtKB-KW"/>
</dbReference>
<comment type="caution">
    <text evidence="2">The sequence shown here is derived from an EMBL/GenBank/DDBJ whole genome shotgun (WGS) entry which is preliminary data.</text>
</comment>
<dbReference type="AlphaFoldDB" id="A0A419T6J2"/>
<evidence type="ECO:0000313" key="3">
    <source>
        <dbReference type="Proteomes" id="UP000284277"/>
    </source>
</evidence>
<proteinExistence type="predicted"/>
<evidence type="ECO:0000313" key="2">
    <source>
        <dbReference type="EMBL" id="RKD33046.1"/>
    </source>
</evidence>
<dbReference type="Gene3D" id="3.90.550.10">
    <property type="entry name" value="Spore Coat Polysaccharide Biosynthesis Protein SpsA, Chain A"/>
    <property type="match status" value="1"/>
</dbReference>
<evidence type="ECO:0000259" key="1">
    <source>
        <dbReference type="Pfam" id="PF00535"/>
    </source>
</evidence>
<keyword evidence="3" id="KW-1185">Reference proteome</keyword>
<accession>A0A419T6J2</accession>
<dbReference type="Proteomes" id="UP000284277">
    <property type="component" value="Unassembled WGS sequence"/>
</dbReference>
<keyword evidence="2" id="KW-0808">Transferase</keyword>
<protein>
    <submittedName>
        <fullName evidence="2">Glycosyl transferase family 2</fullName>
    </submittedName>
</protein>
<gene>
    <name evidence="2" type="ORF">BET01_15640</name>
</gene>
<dbReference type="InterPro" id="IPR011990">
    <property type="entry name" value="TPR-like_helical_dom_sf"/>
</dbReference>
<dbReference type="InterPro" id="IPR001173">
    <property type="entry name" value="Glyco_trans_2-like"/>
</dbReference>
<dbReference type="RefSeq" id="WP_120196057.1">
    <property type="nucleotide sequence ID" value="NZ_MCIA01000008.1"/>
</dbReference>
<dbReference type="InterPro" id="IPR029044">
    <property type="entry name" value="Nucleotide-diphossugar_trans"/>
</dbReference>
<dbReference type="EMBL" id="MCIA01000008">
    <property type="protein sequence ID" value="RKD33046.1"/>
    <property type="molecule type" value="Genomic_DNA"/>
</dbReference>
<dbReference type="Pfam" id="PF00535">
    <property type="entry name" value="Glycos_transf_2"/>
    <property type="match status" value="1"/>
</dbReference>
<dbReference type="SUPFAM" id="SSF53448">
    <property type="entry name" value="Nucleotide-diphospho-sugar transferases"/>
    <property type="match status" value="1"/>
</dbReference>